<evidence type="ECO:0000313" key="1">
    <source>
        <dbReference type="EMBL" id="KAA6361598.1"/>
    </source>
</evidence>
<proteinExistence type="predicted"/>
<organism evidence="1 2">
    <name type="scientific">Streblomastix strix</name>
    <dbReference type="NCBI Taxonomy" id="222440"/>
    <lineage>
        <taxon>Eukaryota</taxon>
        <taxon>Metamonada</taxon>
        <taxon>Preaxostyla</taxon>
        <taxon>Oxymonadida</taxon>
        <taxon>Streblomastigidae</taxon>
        <taxon>Streblomastix</taxon>
    </lineage>
</organism>
<reference evidence="1 2" key="1">
    <citation type="submission" date="2019-03" db="EMBL/GenBank/DDBJ databases">
        <title>Single cell metagenomics reveals metabolic interactions within the superorganism composed of flagellate Streblomastix strix and complex community of Bacteroidetes bacteria on its surface.</title>
        <authorList>
            <person name="Treitli S.C."/>
            <person name="Kolisko M."/>
            <person name="Husnik F."/>
            <person name="Keeling P."/>
            <person name="Hampl V."/>
        </authorList>
    </citation>
    <scope>NUCLEOTIDE SEQUENCE [LARGE SCALE GENOMIC DNA]</scope>
    <source>
        <strain evidence="1">ST1C</strain>
    </source>
</reference>
<gene>
    <name evidence="1" type="ORF">EZS28_042876</name>
</gene>
<sequence length="175" mass="19737">MGFTALIRMPFYSGAALHETQVGLRLQTEVRKANTVMARLSTTTSSQTRIDATKTQQDFGFEGLGQNVVLQSTGPRSNIGNISIQNQSYSTDTIRIEEEKQKFRQLEAFKQYVRKTQLDLTQIGDGAFSSVSPQVLQIQKLQTQNQYTQQKIQTSSLFGKRTEILFKYADADSRV</sequence>
<comment type="caution">
    <text evidence="1">The sequence shown here is derived from an EMBL/GenBank/DDBJ whole genome shotgun (WGS) entry which is preliminary data.</text>
</comment>
<dbReference type="EMBL" id="SNRW01025325">
    <property type="protein sequence ID" value="KAA6361598.1"/>
    <property type="molecule type" value="Genomic_DNA"/>
</dbReference>
<evidence type="ECO:0000313" key="2">
    <source>
        <dbReference type="Proteomes" id="UP000324800"/>
    </source>
</evidence>
<dbReference type="AlphaFoldDB" id="A0A5J4TTT3"/>
<accession>A0A5J4TTT3</accession>
<protein>
    <submittedName>
        <fullName evidence="1">Uncharacterized protein</fullName>
    </submittedName>
</protein>
<dbReference type="Proteomes" id="UP000324800">
    <property type="component" value="Unassembled WGS sequence"/>
</dbReference>
<name>A0A5J4TTT3_9EUKA</name>